<evidence type="ECO:0000313" key="3">
    <source>
        <dbReference type="EMBL" id="MFC2926174.1"/>
    </source>
</evidence>
<proteinExistence type="predicted"/>
<name>A0ABV6ZXJ0_9PROT</name>
<organism evidence="3 4">
    <name type="scientific">Hyphobacterium vulgare</name>
    <dbReference type="NCBI Taxonomy" id="1736751"/>
    <lineage>
        <taxon>Bacteria</taxon>
        <taxon>Pseudomonadati</taxon>
        <taxon>Pseudomonadota</taxon>
        <taxon>Alphaproteobacteria</taxon>
        <taxon>Maricaulales</taxon>
        <taxon>Maricaulaceae</taxon>
        <taxon>Hyphobacterium</taxon>
    </lineage>
</organism>
<accession>A0ABV6ZXJ0</accession>
<dbReference type="SUPFAM" id="SSF140931">
    <property type="entry name" value="Fic-like"/>
    <property type="match status" value="1"/>
</dbReference>
<dbReference type="RefSeq" id="WP_343164489.1">
    <property type="nucleotide sequence ID" value="NZ_JBHRSV010000016.1"/>
</dbReference>
<evidence type="ECO:0000256" key="1">
    <source>
        <dbReference type="SAM" id="Coils"/>
    </source>
</evidence>
<keyword evidence="1" id="KW-0175">Coiled coil</keyword>
<dbReference type="PROSITE" id="PS51459">
    <property type="entry name" value="FIDO"/>
    <property type="match status" value="1"/>
</dbReference>
<dbReference type="PANTHER" id="PTHR13504">
    <property type="entry name" value="FIDO DOMAIN-CONTAINING PROTEIN DDB_G0283145"/>
    <property type="match status" value="1"/>
</dbReference>
<protein>
    <submittedName>
        <fullName evidence="3">Fic family protein</fullName>
    </submittedName>
</protein>
<dbReference type="Gene3D" id="1.10.3290.10">
    <property type="entry name" value="Fido-like domain"/>
    <property type="match status" value="1"/>
</dbReference>
<reference evidence="4" key="1">
    <citation type="journal article" date="2019" name="Int. J. Syst. Evol. Microbiol.">
        <title>The Global Catalogue of Microorganisms (GCM) 10K type strain sequencing project: providing services to taxonomists for standard genome sequencing and annotation.</title>
        <authorList>
            <consortium name="The Broad Institute Genomics Platform"/>
            <consortium name="The Broad Institute Genome Sequencing Center for Infectious Disease"/>
            <person name="Wu L."/>
            <person name="Ma J."/>
        </authorList>
    </citation>
    <scope>NUCLEOTIDE SEQUENCE [LARGE SCALE GENOMIC DNA]</scope>
    <source>
        <strain evidence="4">KCTC 52487</strain>
    </source>
</reference>
<dbReference type="Pfam" id="PF02661">
    <property type="entry name" value="Fic"/>
    <property type="match status" value="1"/>
</dbReference>
<evidence type="ECO:0000259" key="2">
    <source>
        <dbReference type="PROSITE" id="PS51459"/>
    </source>
</evidence>
<feature type="domain" description="Fido" evidence="2">
    <location>
        <begin position="185"/>
        <end position="338"/>
    </location>
</feature>
<comment type="caution">
    <text evidence="3">The sequence shown here is derived from an EMBL/GenBank/DDBJ whole genome shotgun (WGS) entry which is preliminary data.</text>
</comment>
<feature type="coiled-coil region" evidence="1">
    <location>
        <begin position="340"/>
        <end position="374"/>
    </location>
</feature>
<dbReference type="Proteomes" id="UP001595379">
    <property type="component" value="Unassembled WGS sequence"/>
</dbReference>
<dbReference type="InterPro" id="IPR036597">
    <property type="entry name" value="Fido-like_dom_sf"/>
</dbReference>
<dbReference type="PANTHER" id="PTHR13504:SF38">
    <property type="entry name" value="FIDO DOMAIN-CONTAINING PROTEIN"/>
    <property type="match status" value="1"/>
</dbReference>
<keyword evidence="4" id="KW-1185">Reference proteome</keyword>
<evidence type="ECO:0000313" key="4">
    <source>
        <dbReference type="Proteomes" id="UP001595379"/>
    </source>
</evidence>
<dbReference type="InterPro" id="IPR003812">
    <property type="entry name" value="Fido"/>
</dbReference>
<dbReference type="EMBL" id="JBHRSV010000016">
    <property type="protein sequence ID" value="MFC2926174.1"/>
    <property type="molecule type" value="Genomic_DNA"/>
</dbReference>
<dbReference type="InterPro" id="IPR040198">
    <property type="entry name" value="Fido_containing"/>
</dbReference>
<gene>
    <name evidence="3" type="ORF">ACFOOR_08650</name>
</gene>
<sequence>MRPLQLTPDVENHLSDVVRDMAPENFRKWLEIGLDLPNGEYPHWERVKRLTPPTGLQPLEYWLAIKSARLRAQRRVPLKQKSGAPFFFTEPSVVRALLSELDLNAGGSVSLRGENLNQADQDRYLARSLFEEPFSSSVLEGAATTRQVAKKMIEEDRAPRTRDERMILNNFLAMRYVKEIKDQDLTPDIVINIHRIVTEGTLDNPDQCGRLRLNNESVTVSDDTTGEILHLPPAAEELQSRLEALCQFANEPIDRTNFVHPIIKAIILHFMLGYDHPFADGNGRTARALFYWYVVKSKYWILEYISISKVIMGAPIQYGNAFLYTESDHGDLTYFIIHQLKVIEKSINELHEHLAETKRKIREFSKALNSEELNHRQSFILNDAARGRLRAIEIVTHQKNQKVSYLTARNDLEGLVDSGYFVKSKSGRKSIYRPKANLIERLTAEKK</sequence>